<evidence type="ECO:0000313" key="2">
    <source>
        <dbReference type="EMBL" id="CAG7828346.1"/>
    </source>
</evidence>
<organism evidence="2 3">
    <name type="scientific">Allacma fusca</name>
    <dbReference type="NCBI Taxonomy" id="39272"/>
    <lineage>
        <taxon>Eukaryota</taxon>
        <taxon>Metazoa</taxon>
        <taxon>Ecdysozoa</taxon>
        <taxon>Arthropoda</taxon>
        <taxon>Hexapoda</taxon>
        <taxon>Collembola</taxon>
        <taxon>Symphypleona</taxon>
        <taxon>Sminthuridae</taxon>
        <taxon>Allacma</taxon>
    </lineage>
</organism>
<dbReference type="AlphaFoldDB" id="A0A8J2L5K4"/>
<protein>
    <submittedName>
        <fullName evidence="2">Uncharacterized protein</fullName>
    </submittedName>
</protein>
<evidence type="ECO:0000313" key="3">
    <source>
        <dbReference type="Proteomes" id="UP000708208"/>
    </source>
</evidence>
<name>A0A8J2L5K4_9HEXA</name>
<dbReference type="OrthoDB" id="6587901at2759"/>
<sequence>MVAATGNSLQMYDTSCSYQAALDLKRMSSGGGMTGVTGPMTSSAVGMNPFAIKTEECNGNDWTTGCTYRLPTIACGGMSTFEQLKQSVEKAKAVLTAEARDTRNYFSASFSALPSVGMGMGMNFGSHATTGGGNQSLTTSTRSDLNLVDHHTHHHHLHHPHSSSSLNTHHEDRLAIEIASSTSSSDKRANSSSSNTTNNGVESPPSGVKGSSNNSVYNSSAPSATSSSSAESNPTPNNGNNNNGRNLNSKSGKDDFPILVF</sequence>
<dbReference type="EMBL" id="CAJVCH010547203">
    <property type="protein sequence ID" value="CAG7828346.1"/>
    <property type="molecule type" value="Genomic_DNA"/>
</dbReference>
<feature type="region of interest" description="Disordered" evidence="1">
    <location>
        <begin position="179"/>
        <end position="261"/>
    </location>
</feature>
<accession>A0A8J2L5K4</accession>
<feature type="compositionally biased region" description="Basic and acidic residues" evidence="1">
    <location>
        <begin position="251"/>
        <end position="261"/>
    </location>
</feature>
<evidence type="ECO:0000256" key="1">
    <source>
        <dbReference type="SAM" id="MobiDB-lite"/>
    </source>
</evidence>
<feature type="compositionally biased region" description="Low complexity" evidence="1">
    <location>
        <begin position="218"/>
        <end position="248"/>
    </location>
</feature>
<dbReference type="Proteomes" id="UP000708208">
    <property type="component" value="Unassembled WGS sequence"/>
</dbReference>
<comment type="caution">
    <text evidence="2">The sequence shown here is derived from an EMBL/GenBank/DDBJ whole genome shotgun (WGS) entry which is preliminary data.</text>
</comment>
<reference evidence="2" key="1">
    <citation type="submission" date="2021-06" db="EMBL/GenBank/DDBJ databases">
        <authorList>
            <person name="Hodson N. C."/>
            <person name="Mongue J. A."/>
            <person name="Jaron S. K."/>
        </authorList>
    </citation>
    <scope>NUCLEOTIDE SEQUENCE</scope>
</reference>
<feature type="compositionally biased region" description="Low complexity" evidence="1">
    <location>
        <begin position="180"/>
        <end position="199"/>
    </location>
</feature>
<keyword evidence="3" id="KW-1185">Reference proteome</keyword>
<gene>
    <name evidence="2" type="ORF">AFUS01_LOCUS38279</name>
</gene>
<proteinExistence type="predicted"/>